<organism evidence="1 2">
    <name type="scientific">Neofusicoccum parvum</name>
    <dbReference type="NCBI Taxonomy" id="310453"/>
    <lineage>
        <taxon>Eukaryota</taxon>
        <taxon>Fungi</taxon>
        <taxon>Dikarya</taxon>
        <taxon>Ascomycota</taxon>
        <taxon>Pezizomycotina</taxon>
        <taxon>Dothideomycetes</taxon>
        <taxon>Dothideomycetes incertae sedis</taxon>
        <taxon>Botryosphaeriales</taxon>
        <taxon>Botryosphaeriaceae</taxon>
        <taxon>Neofusicoccum</taxon>
    </lineage>
</organism>
<sequence>MSHAPVEPPVQHRPPEAHSYDLEALHSVKAENHNDKYPVEEIPAAYPPDTFKETVEAHEDDKKKRVCGLTPAQFWAIVIIILVVVAGAIGGGIGAGLSKKKSKATRPKTIAGASTGGSSTTATPTSTSTKTRTTTTTSASSTSTSFVPQNKTYAASALDATAKGDPIATLAGNVRFVLQNDNNFVVYNTTAGDGAWATLWKTNHTVADCGPVTDCTLAFGADGNLVNYVNGSAVWNAGTAGAGETLVFMNVEPWVLVLDGEEREVWRSWDGVVEG</sequence>
<evidence type="ECO:0000313" key="1">
    <source>
        <dbReference type="EMBL" id="GME22943.1"/>
    </source>
</evidence>
<keyword evidence="2" id="KW-1185">Reference proteome</keyword>
<protein>
    <submittedName>
        <fullName evidence="1">Uncharacterized protein</fullName>
    </submittedName>
</protein>
<dbReference type="EMBL" id="BSXG01000004">
    <property type="protein sequence ID" value="GME22943.1"/>
    <property type="molecule type" value="Genomic_DNA"/>
</dbReference>
<reference evidence="1" key="1">
    <citation type="submission" date="2024-09" db="EMBL/GenBank/DDBJ databases">
        <title>Draft Genome Sequences of Neofusicoccum parvum.</title>
        <authorList>
            <person name="Ashida A."/>
            <person name="Camagna M."/>
            <person name="Tanaka A."/>
            <person name="Takemoto D."/>
        </authorList>
    </citation>
    <scope>NUCLEOTIDE SEQUENCE</scope>
    <source>
        <strain evidence="1">PPO83</strain>
    </source>
</reference>
<comment type="caution">
    <text evidence="1">The sequence shown here is derived from an EMBL/GenBank/DDBJ whole genome shotgun (WGS) entry which is preliminary data.</text>
</comment>
<dbReference type="Proteomes" id="UP001165186">
    <property type="component" value="Unassembled WGS sequence"/>
</dbReference>
<accession>A0ACB5RR38</accession>
<gene>
    <name evidence="1" type="primary">g842</name>
    <name evidence="1" type="ORF">NpPPO83_00000842</name>
</gene>
<evidence type="ECO:0000313" key="2">
    <source>
        <dbReference type="Proteomes" id="UP001165186"/>
    </source>
</evidence>
<name>A0ACB5RR38_9PEZI</name>
<proteinExistence type="predicted"/>